<evidence type="ECO:0000313" key="7">
    <source>
        <dbReference type="Proteomes" id="UP000751190"/>
    </source>
</evidence>
<feature type="region of interest" description="Disordered" evidence="4">
    <location>
        <begin position="357"/>
        <end position="413"/>
    </location>
</feature>
<evidence type="ECO:0000256" key="2">
    <source>
        <dbReference type="ARBA" id="ARBA00022763"/>
    </source>
</evidence>
<organism evidence="6 7">
    <name type="scientific">Diacronema lutheri</name>
    <name type="common">Unicellular marine alga</name>
    <name type="synonym">Monochrysis lutheri</name>
    <dbReference type="NCBI Taxonomy" id="2081491"/>
    <lineage>
        <taxon>Eukaryota</taxon>
        <taxon>Haptista</taxon>
        <taxon>Haptophyta</taxon>
        <taxon>Pavlovophyceae</taxon>
        <taxon>Pavlovales</taxon>
        <taxon>Pavlovaceae</taxon>
        <taxon>Diacronema</taxon>
    </lineage>
</organism>
<dbReference type="Gene3D" id="2.40.50.140">
    <property type="entry name" value="Nucleic acid-binding proteins"/>
    <property type="match status" value="2"/>
</dbReference>
<keyword evidence="2" id="KW-0227">DNA damage</keyword>
<keyword evidence="7" id="KW-1185">Reference proteome</keyword>
<dbReference type="Pfam" id="PF00634">
    <property type="entry name" value="BRCA2"/>
    <property type="match status" value="1"/>
</dbReference>
<dbReference type="GO" id="GO:0000724">
    <property type="term" value="P:double-strand break repair via homologous recombination"/>
    <property type="evidence" value="ECO:0007669"/>
    <property type="project" value="InterPro"/>
</dbReference>
<keyword evidence="3" id="KW-0234">DNA repair</keyword>
<comment type="caution">
    <text evidence="6">The sequence shown here is derived from an EMBL/GenBank/DDBJ whole genome shotgun (WGS) entry which is preliminary data.</text>
</comment>
<feature type="compositionally biased region" description="Low complexity" evidence="4">
    <location>
        <begin position="360"/>
        <end position="375"/>
    </location>
</feature>
<proteinExistence type="predicted"/>
<dbReference type="Pfam" id="PF09103">
    <property type="entry name" value="BRCA-2_OB1"/>
    <property type="match status" value="1"/>
</dbReference>
<protein>
    <recommendedName>
        <fullName evidence="5">BRCA2 OB1 domain-containing protein</fullName>
    </recommendedName>
</protein>
<evidence type="ECO:0000256" key="3">
    <source>
        <dbReference type="ARBA" id="ARBA00023204"/>
    </source>
</evidence>
<evidence type="ECO:0000259" key="5">
    <source>
        <dbReference type="Pfam" id="PF09103"/>
    </source>
</evidence>
<dbReference type="InterPro" id="IPR036315">
    <property type="entry name" value="BRCA2_hlx_sf"/>
</dbReference>
<dbReference type="SUPFAM" id="SSF50249">
    <property type="entry name" value="Nucleic acid-binding proteins"/>
    <property type="match status" value="2"/>
</dbReference>
<evidence type="ECO:0000256" key="4">
    <source>
        <dbReference type="SAM" id="MobiDB-lite"/>
    </source>
</evidence>
<dbReference type="GO" id="GO:0006355">
    <property type="term" value="P:regulation of DNA-templated transcription"/>
    <property type="evidence" value="ECO:0007669"/>
    <property type="project" value="TreeGrafter"/>
</dbReference>
<dbReference type="SUPFAM" id="SSF81872">
    <property type="entry name" value="BRCA2 helical domain"/>
    <property type="match status" value="1"/>
</dbReference>
<accession>A0A8J6CCZ8</accession>
<feature type="domain" description="BRCA2 OB1" evidence="5">
    <location>
        <begin position="599"/>
        <end position="708"/>
    </location>
</feature>
<evidence type="ECO:0000313" key="6">
    <source>
        <dbReference type="EMBL" id="KAG8470422.1"/>
    </source>
</evidence>
<sequence length="1172" mass="122319">MASATDLVLARKALALEEPIGGELYTPATPAGRAFNYMLSQDQPCPAAAASDDGARIEDPPAIAPVPGRCAPAWRRANGSEMPFLQYKAQTERENASATASAQPAGAACAGEAQSVQRPACTSKWRRADGAPMPFEAYQAQQRVQALLPEAAHGALRAAMPAAFGNLGARFDAAVPAAPDAQGLSALPSVQMGAFGGFCSGRGRQIGVSEAALSRSAALLAECEREVLEQARGADGGAAGGADTCADALGVALADEPRAIPPRACCASTAQLPMPFAPIPAAWQDALTLPVHGVEAPQPCAGRMRTPTPGLARPPTHAAEALPGAQLPAVRDVHRPQGLAPPAVRAIAPLGERAAQLSVDGPSARDAPPAGAAGPKRARSRRFVSPVKQPRLESTDATAAAAPARNGPSTEGSAGAIMSLFDLETHARRPRRTLRDMRALYDGRRELGSDAAAARLCVVGAEARGGAAAALNARGINAPSTFKSVEPASTHTHGAQHLSSPSAEAIVIDAVGRRCAGLCGDTPASCVDALLARLRAEGARLDEKEGRAWIERHVAHVGAKLLGYERAWPQLRGVALGEARVLHQLRYRYEREVVRNHRSVLRRIVEGDSHPSQLMVLLLGSTRVVAPTATGTGAAGARVALSDGWNSLDAQLDAALAQQLRRGRLAVGDKLMVSGCRLLTGEDGSPCLAVCANGARAARWDARLGLQRRRTPPHLPLHSLVPGGGAAPSVRVVVQRHYPMQFLEKRADGSRRVRCARLEVAESEQCAERYVAALEQWVDALRRAGDKSALGARDGAIDAAALPALIERELRSGADLAALLLALIQAHDVGAAARQLAQLDEEQLGALREACGGLRPPELAPPDRSITPFCRLALSDLATGALAELTVWRPPEHVAETGRLEGTCWLISAVEAVELRDEPLRLAAPGPTSALVPGARAPHAGARASTPLRLALMTSRLTAWTPLPPLAGAFVPRVPLHFERLRELRAGDEFCAAAVLLHASEPFDSRGHECLHAFCAAPCSADTLCVRVRCTAHWLSRAQPLAVVVLTDLRYGSHDAQLGTHLAYAEDGAPSTHAAAPAYARAAADALAAALATDAAARAHFEARRAYVLRLVSGQAWAAAPAAKRAPAPESGPEPHAGAAGGVRCAVCGESVPHAQLDEHMTVCCSLGLSQA</sequence>
<dbReference type="PANTHER" id="PTHR11289">
    <property type="entry name" value="BREAST CANCER TYPE 2 SUSCEPTIBILITY PROTEIN BRCA2"/>
    <property type="match status" value="1"/>
</dbReference>
<keyword evidence="1" id="KW-0677">Repeat</keyword>
<dbReference type="InterPro" id="IPR015187">
    <property type="entry name" value="BRCA2_OB_1"/>
</dbReference>
<reference evidence="6" key="1">
    <citation type="submission" date="2021-05" db="EMBL/GenBank/DDBJ databases">
        <title>The genome of the haptophyte Pavlova lutheri (Diacronema luteri, Pavlovales) - a model for lipid biosynthesis in eukaryotic algae.</title>
        <authorList>
            <person name="Hulatt C.J."/>
            <person name="Posewitz M.C."/>
        </authorList>
    </citation>
    <scope>NUCLEOTIDE SEQUENCE</scope>
    <source>
        <strain evidence="6">NIVA-4/92</strain>
    </source>
</reference>
<dbReference type="InterPro" id="IPR002093">
    <property type="entry name" value="BRCA2_repeat"/>
</dbReference>
<dbReference type="EMBL" id="JAGTXO010000001">
    <property type="protein sequence ID" value="KAG8470422.1"/>
    <property type="molecule type" value="Genomic_DNA"/>
</dbReference>
<evidence type="ECO:0000256" key="1">
    <source>
        <dbReference type="ARBA" id="ARBA00022737"/>
    </source>
</evidence>
<dbReference type="OrthoDB" id="21095at2759"/>
<dbReference type="AlphaFoldDB" id="A0A8J6CCZ8"/>
<dbReference type="InterPro" id="IPR012340">
    <property type="entry name" value="NA-bd_OB-fold"/>
</dbReference>
<dbReference type="InterPro" id="IPR015525">
    <property type="entry name" value="BRCA2"/>
</dbReference>
<dbReference type="PANTHER" id="PTHR11289:SF0">
    <property type="entry name" value="BREAST CANCER TYPE 2 SUSCEPTIBILITY PROTEIN"/>
    <property type="match status" value="1"/>
</dbReference>
<name>A0A8J6CCZ8_DIALT</name>
<dbReference type="Proteomes" id="UP000751190">
    <property type="component" value="Unassembled WGS sequence"/>
</dbReference>
<gene>
    <name evidence="6" type="ORF">KFE25_008843</name>
</gene>